<dbReference type="AlphaFoldDB" id="A0A1F5FZ52"/>
<dbReference type="EMBL" id="MFAU01000009">
    <property type="protein sequence ID" value="OGD84881.1"/>
    <property type="molecule type" value="Genomic_DNA"/>
</dbReference>
<evidence type="ECO:0000313" key="1">
    <source>
        <dbReference type="EMBL" id="OGD84881.1"/>
    </source>
</evidence>
<proteinExistence type="predicted"/>
<comment type="caution">
    <text evidence="1">The sequence shown here is derived from an EMBL/GenBank/DDBJ whole genome shotgun (WGS) entry which is preliminary data.</text>
</comment>
<protein>
    <submittedName>
        <fullName evidence="1">Uncharacterized protein</fullName>
    </submittedName>
</protein>
<gene>
    <name evidence="1" type="ORF">A2165_03465</name>
</gene>
<dbReference type="Proteomes" id="UP000179252">
    <property type="component" value="Unassembled WGS sequence"/>
</dbReference>
<evidence type="ECO:0000313" key="2">
    <source>
        <dbReference type="Proteomes" id="UP000179252"/>
    </source>
</evidence>
<reference evidence="1 2" key="1">
    <citation type="journal article" date="2016" name="Nat. Commun.">
        <title>Thousands of microbial genomes shed light on interconnected biogeochemical processes in an aquifer system.</title>
        <authorList>
            <person name="Anantharaman K."/>
            <person name="Brown C.T."/>
            <person name="Hug L.A."/>
            <person name="Sharon I."/>
            <person name="Castelle C.J."/>
            <person name="Probst A.J."/>
            <person name="Thomas B.C."/>
            <person name="Singh A."/>
            <person name="Wilkins M.J."/>
            <person name="Karaoz U."/>
            <person name="Brodie E.L."/>
            <person name="Williams K.H."/>
            <person name="Hubbard S.S."/>
            <person name="Banfield J.F."/>
        </authorList>
    </citation>
    <scope>NUCLEOTIDE SEQUENCE [LARGE SCALE GENOMIC DNA]</scope>
</reference>
<organism evidence="1 2">
    <name type="scientific">Candidatus Curtissbacteria bacterium RBG_13_40_7</name>
    <dbReference type="NCBI Taxonomy" id="1797706"/>
    <lineage>
        <taxon>Bacteria</taxon>
        <taxon>Candidatus Curtissiibacteriota</taxon>
    </lineage>
</organism>
<name>A0A1F5FZ52_9BACT</name>
<accession>A0A1F5FZ52</accession>
<sequence>MPAERIADLSISELTEALNNGHNNKHFRIDALKRVADGQLNPEEGGNLMEAVVMGWRRKGRVRKSRLDTTKLFSSSGNQP</sequence>